<proteinExistence type="predicted"/>
<dbReference type="InterPro" id="IPR006094">
    <property type="entry name" value="Oxid_FAD_bind_N"/>
</dbReference>
<sequence length="453" mass="45866">MSDLAALERALRDADGGRVSVTADDRARASTDRSGWVPASPPVAVVRARGVADVVATLRWASAHAVPVVPRGAGTGLAGGAVAGADAVVLDLSGLTRIVEIRADDLVAVVEPGVLTADLDRAAAVHGLRYAPDPASATISTIGGNIATNAGGLRCVKYGVTRDSVLGLDVVLADGTRTRTGRATVKGVAGYDLTSLFVGSEGTLGVIVGATLRLHPGPARTATAAAHFATVAAAAAAASAVTRAGARPAMLELLDAATLEALDAAGPPGGALLLAQADGPGADVEIDAIAAVLGRTATRLDVATDPRRADELVAVRRRALPAIERRGRVLIEDIAVPPSRLAETVTRIGELSARTGVPVFTFAHAGDGNLHPIVLTGQPFGDPGPVPADVTAVVDDIFRLALDLGGTITGEHGVGLLKRKWLAAELDAGAGELHRRIKAAFDPHSVLNPGKAL</sequence>
<evidence type="ECO:0000256" key="2">
    <source>
        <dbReference type="ARBA" id="ARBA00022630"/>
    </source>
</evidence>
<evidence type="ECO:0000256" key="1">
    <source>
        <dbReference type="ARBA" id="ARBA00001974"/>
    </source>
</evidence>
<dbReference type="Gene3D" id="3.30.70.2740">
    <property type="match status" value="1"/>
</dbReference>
<dbReference type="InterPro" id="IPR016166">
    <property type="entry name" value="FAD-bd_PCMH"/>
</dbReference>
<evidence type="ECO:0000313" key="6">
    <source>
        <dbReference type="EMBL" id="UWP78919.1"/>
    </source>
</evidence>
<dbReference type="Pfam" id="PF02913">
    <property type="entry name" value="FAD-oxidase_C"/>
    <property type="match status" value="1"/>
</dbReference>
<keyword evidence="7" id="KW-1185">Reference proteome</keyword>
<dbReference type="RefSeq" id="WP_259856362.1">
    <property type="nucleotide sequence ID" value="NZ_CP073720.1"/>
</dbReference>
<dbReference type="Pfam" id="PF01565">
    <property type="entry name" value="FAD_binding_4"/>
    <property type="match status" value="1"/>
</dbReference>
<accession>A0ABY5VP98</accession>
<dbReference type="PROSITE" id="PS51387">
    <property type="entry name" value="FAD_PCMH"/>
    <property type="match status" value="1"/>
</dbReference>
<dbReference type="InterPro" id="IPR036318">
    <property type="entry name" value="FAD-bd_PCMH-like_sf"/>
</dbReference>
<dbReference type="InterPro" id="IPR016171">
    <property type="entry name" value="Vanillyl_alc_oxidase_C-sub2"/>
</dbReference>
<dbReference type="InterPro" id="IPR016169">
    <property type="entry name" value="FAD-bd_PCMH_sub2"/>
</dbReference>
<keyword evidence="4" id="KW-0560">Oxidoreductase</keyword>
<keyword evidence="2" id="KW-0285">Flavoprotein</keyword>
<evidence type="ECO:0000256" key="3">
    <source>
        <dbReference type="ARBA" id="ARBA00022827"/>
    </source>
</evidence>
<gene>
    <name evidence="6" type="ORF">Dfulv_27525</name>
</gene>
<name>A0ABY5VP98_9ACTN</name>
<reference evidence="6" key="2">
    <citation type="submission" date="2022-09" db="EMBL/GenBank/DDBJ databases">
        <title>Biosynthetic gene clusters of Dactylosporangioum fulvum.</title>
        <authorList>
            <person name="Caradec T."/>
        </authorList>
    </citation>
    <scope>NUCLEOTIDE SEQUENCE</scope>
    <source>
        <strain evidence="6">NRRL B-16292</strain>
    </source>
</reference>
<reference evidence="6" key="1">
    <citation type="submission" date="2021-04" db="EMBL/GenBank/DDBJ databases">
        <authorList>
            <person name="Hartkoorn R.C."/>
            <person name="Beaudoing E."/>
            <person name="Hot D."/>
        </authorList>
    </citation>
    <scope>NUCLEOTIDE SEQUENCE</scope>
    <source>
        <strain evidence="6">NRRL B-16292</strain>
    </source>
</reference>
<dbReference type="Gene3D" id="3.30.465.10">
    <property type="match status" value="1"/>
</dbReference>
<dbReference type="Proteomes" id="UP001059617">
    <property type="component" value="Chromosome"/>
</dbReference>
<dbReference type="PANTHER" id="PTHR42934">
    <property type="entry name" value="GLYCOLATE OXIDASE SUBUNIT GLCD"/>
    <property type="match status" value="1"/>
</dbReference>
<comment type="cofactor">
    <cofactor evidence="1">
        <name>FAD</name>
        <dbReference type="ChEBI" id="CHEBI:57692"/>
    </cofactor>
</comment>
<dbReference type="InterPro" id="IPR051914">
    <property type="entry name" value="FAD-linked_OxidoTrans_Type4"/>
</dbReference>
<evidence type="ECO:0000259" key="5">
    <source>
        <dbReference type="PROSITE" id="PS51387"/>
    </source>
</evidence>
<dbReference type="InterPro" id="IPR016164">
    <property type="entry name" value="FAD-linked_Oxase-like_C"/>
</dbReference>
<evidence type="ECO:0000256" key="4">
    <source>
        <dbReference type="ARBA" id="ARBA00023002"/>
    </source>
</evidence>
<dbReference type="PANTHER" id="PTHR42934:SF2">
    <property type="entry name" value="GLYCOLATE OXIDASE SUBUNIT GLCD"/>
    <property type="match status" value="1"/>
</dbReference>
<dbReference type="Gene3D" id="1.10.45.10">
    <property type="entry name" value="Vanillyl-alcohol Oxidase, Chain A, domain 4"/>
    <property type="match status" value="1"/>
</dbReference>
<dbReference type="InterPro" id="IPR004113">
    <property type="entry name" value="FAD-bd_oxidored_4_C"/>
</dbReference>
<dbReference type="SUPFAM" id="SSF55103">
    <property type="entry name" value="FAD-linked oxidases, C-terminal domain"/>
    <property type="match status" value="1"/>
</dbReference>
<protein>
    <submittedName>
        <fullName evidence="6">FAD-binding protein</fullName>
    </submittedName>
</protein>
<organism evidence="6 7">
    <name type="scientific">Dactylosporangium fulvum</name>
    <dbReference type="NCBI Taxonomy" id="53359"/>
    <lineage>
        <taxon>Bacteria</taxon>
        <taxon>Bacillati</taxon>
        <taxon>Actinomycetota</taxon>
        <taxon>Actinomycetes</taxon>
        <taxon>Micromonosporales</taxon>
        <taxon>Micromonosporaceae</taxon>
        <taxon>Dactylosporangium</taxon>
    </lineage>
</organism>
<dbReference type="SUPFAM" id="SSF56176">
    <property type="entry name" value="FAD-binding/transporter-associated domain-like"/>
    <property type="match status" value="1"/>
</dbReference>
<keyword evidence="3" id="KW-0274">FAD</keyword>
<dbReference type="EMBL" id="CP073720">
    <property type="protein sequence ID" value="UWP78919.1"/>
    <property type="molecule type" value="Genomic_DNA"/>
</dbReference>
<evidence type="ECO:0000313" key="7">
    <source>
        <dbReference type="Proteomes" id="UP001059617"/>
    </source>
</evidence>
<feature type="domain" description="FAD-binding PCMH-type" evidence="5">
    <location>
        <begin position="38"/>
        <end position="217"/>
    </location>
</feature>